<dbReference type="PANTHER" id="PTHR45816">
    <property type="entry name" value="MIR DOMAIN-CONTAINING PROTEIN"/>
    <property type="match status" value="1"/>
</dbReference>
<dbReference type="PANTHER" id="PTHR45816:SF4">
    <property type="entry name" value="RYR_IP3R HOMOLOGY ASSOCIATED DOMAIN-CONTAINING PROTEIN"/>
    <property type="match status" value="1"/>
</dbReference>
<dbReference type="AlphaFoldDB" id="A0A914X2H5"/>
<feature type="transmembrane region" description="Helical" evidence="6">
    <location>
        <begin position="682"/>
        <end position="702"/>
    </location>
</feature>
<keyword evidence="3 6" id="KW-1133">Transmembrane helix</keyword>
<dbReference type="Proteomes" id="UP000887566">
    <property type="component" value="Unplaced"/>
</dbReference>
<evidence type="ECO:0000313" key="10">
    <source>
        <dbReference type="WBParaSite" id="PSAMB.scaffold6062size10285.g27836.t1"/>
    </source>
</evidence>
<dbReference type="InterPro" id="IPR013662">
    <property type="entry name" value="RIH_assoc-dom"/>
</dbReference>
<dbReference type="GO" id="GO:0006816">
    <property type="term" value="P:calcium ion transport"/>
    <property type="evidence" value="ECO:0007669"/>
    <property type="project" value="InterPro"/>
</dbReference>
<accession>A0A914X2H5</accession>
<name>A0A914X2H5_9BILA</name>
<dbReference type="InterPro" id="IPR005821">
    <property type="entry name" value="Ion_trans_dom"/>
</dbReference>
<keyword evidence="4 6" id="KW-0472">Membrane</keyword>
<evidence type="ECO:0000256" key="6">
    <source>
        <dbReference type="SAM" id="Phobius"/>
    </source>
</evidence>
<feature type="domain" description="Ion transport" evidence="7">
    <location>
        <begin position="663"/>
        <end position="925"/>
    </location>
</feature>
<evidence type="ECO:0000256" key="2">
    <source>
        <dbReference type="ARBA" id="ARBA00022692"/>
    </source>
</evidence>
<dbReference type="GO" id="GO:0005216">
    <property type="term" value="F:monoatomic ion channel activity"/>
    <property type="evidence" value="ECO:0007669"/>
    <property type="project" value="InterPro"/>
</dbReference>
<evidence type="ECO:0000259" key="7">
    <source>
        <dbReference type="Pfam" id="PF00520"/>
    </source>
</evidence>
<feature type="domain" description="RyR/IP3R Homology associated" evidence="8">
    <location>
        <begin position="224"/>
        <end position="330"/>
    </location>
</feature>
<comment type="subcellular location">
    <subcellularLocation>
        <location evidence="1">Membrane</location>
        <topology evidence="1">Multi-pass membrane protein</topology>
    </subcellularLocation>
</comment>
<evidence type="ECO:0000256" key="1">
    <source>
        <dbReference type="ARBA" id="ARBA00004141"/>
    </source>
</evidence>
<dbReference type="Pfam" id="PF08454">
    <property type="entry name" value="RIH_assoc"/>
    <property type="match status" value="1"/>
</dbReference>
<dbReference type="InterPro" id="IPR015925">
    <property type="entry name" value="Ryanodine_IP3_receptor"/>
</dbReference>
<reference evidence="10" key="1">
    <citation type="submission" date="2022-11" db="UniProtKB">
        <authorList>
            <consortium name="WormBaseParasite"/>
        </authorList>
    </citation>
    <scope>IDENTIFICATION</scope>
</reference>
<dbReference type="WBParaSite" id="PSAMB.scaffold6062size10285.g27836.t1">
    <property type="protein sequence ID" value="PSAMB.scaffold6062size10285.g27836.t1"/>
    <property type="gene ID" value="PSAMB.scaffold6062size10285.g27836"/>
</dbReference>
<keyword evidence="9" id="KW-1185">Reference proteome</keyword>
<dbReference type="Gene3D" id="1.10.287.70">
    <property type="match status" value="1"/>
</dbReference>
<evidence type="ECO:0000256" key="3">
    <source>
        <dbReference type="ARBA" id="ARBA00022989"/>
    </source>
</evidence>
<evidence type="ECO:0000313" key="9">
    <source>
        <dbReference type="Proteomes" id="UP000887566"/>
    </source>
</evidence>
<evidence type="ECO:0000256" key="4">
    <source>
        <dbReference type="ARBA" id="ARBA00023136"/>
    </source>
</evidence>
<evidence type="ECO:0000259" key="8">
    <source>
        <dbReference type="Pfam" id="PF08454"/>
    </source>
</evidence>
<protein>
    <submittedName>
        <fullName evidence="10">Inositol 1,4,5-trisphosphate receptor type 3</fullName>
    </submittedName>
</protein>
<feature type="transmembrane region" description="Helical" evidence="6">
    <location>
        <begin position="723"/>
        <end position="746"/>
    </location>
</feature>
<feature type="transmembrane region" description="Helical" evidence="6">
    <location>
        <begin position="897"/>
        <end position="916"/>
    </location>
</feature>
<feature type="transmembrane region" description="Helical" evidence="6">
    <location>
        <begin position="626"/>
        <end position="645"/>
    </location>
</feature>
<feature type="transmembrane region" description="Helical" evidence="6">
    <location>
        <begin position="766"/>
        <end position="791"/>
    </location>
</feature>
<organism evidence="9 10">
    <name type="scientific">Plectus sambesii</name>
    <dbReference type="NCBI Taxonomy" id="2011161"/>
    <lineage>
        <taxon>Eukaryota</taxon>
        <taxon>Metazoa</taxon>
        <taxon>Ecdysozoa</taxon>
        <taxon>Nematoda</taxon>
        <taxon>Chromadorea</taxon>
        <taxon>Plectida</taxon>
        <taxon>Plectina</taxon>
        <taxon>Plectoidea</taxon>
        <taxon>Plectidae</taxon>
        <taxon>Plectus</taxon>
    </lineage>
</organism>
<evidence type="ECO:0000256" key="5">
    <source>
        <dbReference type="SAM" id="MobiDB-lite"/>
    </source>
</evidence>
<keyword evidence="2 6" id="KW-0812">Transmembrane</keyword>
<feature type="region of interest" description="Disordered" evidence="5">
    <location>
        <begin position="132"/>
        <end position="185"/>
    </location>
</feature>
<proteinExistence type="predicted"/>
<dbReference type="GO" id="GO:0016020">
    <property type="term" value="C:membrane"/>
    <property type="evidence" value="ECO:0007669"/>
    <property type="project" value="UniProtKB-SubCell"/>
</dbReference>
<feature type="transmembrane region" description="Helical" evidence="6">
    <location>
        <begin position="657"/>
        <end position="676"/>
    </location>
</feature>
<dbReference type="Pfam" id="PF00520">
    <property type="entry name" value="Ion_trans"/>
    <property type="match status" value="1"/>
</dbReference>
<feature type="transmembrane region" description="Helical" evidence="6">
    <location>
        <begin position="596"/>
        <end position="614"/>
    </location>
</feature>
<sequence>MNSEAGRVVRKMLLERYFGKEAVLGSGDSLDLTTTAAQFGELVPLGTDSSLYDIQVKLNTAGASDLVVDLVVHDPSHDVFLRTVELAKALLHEGNTEVQTSFYKRLKKRNVAEQFFKVFYMKLQQAQNRLKSDMLSGGDSRSRNTGKSPTISRKSSVGATPLPEMNDHISFHHSPTPGRSRSRASSISVDHINESLGSMGPNAIDFQNYQQDDERGKESTLAAEIALVEPILRFLQLLCENHNSLLQNFLRNQSARTNYNLVAETLMFLDTICGSTKGSLGVFREIGEHNFSLITQTLVTLTEFCQGPCHENQNTIAMHESNGLDIIISLVLNEIKPLADYHMDLALEIKSNASKLLLAVMESRHDSENAERVLANMAHMSGGPKQLLKAVAEAYKMAASQEMAVYRFRHELQQQVHEVNQASLTYRNNSVSALPKIDVTPEQSTYSDPYDTPHTTHISELVDPQEVGHNIYILAHQLARHSEELAALLDPDQAKDELTKNALRYYKEHTAQIEIVRHDRTMERVVFPIHVICYYLTPETRQNVYLNTERDAQGSKITDFFGQWPKMYQEMQWQRKLQDRTYLSACTKRLRLWSRLSFFLAVLSNAVIALFYPFDQTLDYGSLTATNPFLYVSSFASLFFLWSTWDEKSSLGRSSGSYIGIAAVLLSFSTLFIAIFGVTTTLYLIGFLQIVNTTVHLTSYIGNRGLIDKSWKERMNDKDVWYHVSYCLLCLFGLVVHPLAYSVLLLDIVASDETLRNVIRSVTRNWQSIILTGLLALILVYHFSIVGYIFFQSDFQLEVAPPPLHYTRGHSMYTNPLADPPTCQAGDTDSCSTLEVIDDVSGVGEDDMEMVWSCNTLRMCIVTTLNWGLRNGGGIGDVLRQVGPSEDKFMWRIAYDLSFFVVLIIIVLNLIFGVIIDTFGDLRTEKNEKEDILKNTCFVCGLERGRFDNKTITFEEHQIQEHNLWHYLYFIVWLQIKDETEFTGPESYVAQLIKERNLDWFPRMQAISLSEDDTETEQPEMRAIQEQLRCSQTQLKDLAKQLDDIKQ</sequence>
<feature type="compositionally biased region" description="Polar residues" evidence="5">
    <location>
        <begin position="143"/>
        <end position="158"/>
    </location>
</feature>